<organism evidence="1">
    <name type="scientific">Anguilla anguilla</name>
    <name type="common">European freshwater eel</name>
    <name type="synonym">Muraena anguilla</name>
    <dbReference type="NCBI Taxonomy" id="7936"/>
    <lineage>
        <taxon>Eukaryota</taxon>
        <taxon>Metazoa</taxon>
        <taxon>Chordata</taxon>
        <taxon>Craniata</taxon>
        <taxon>Vertebrata</taxon>
        <taxon>Euteleostomi</taxon>
        <taxon>Actinopterygii</taxon>
        <taxon>Neopterygii</taxon>
        <taxon>Teleostei</taxon>
        <taxon>Anguilliformes</taxon>
        <taxon>Anguillidae</taxon>
        <taxon>Anguilla</taxon>
    </lineage>
</organism>
<accession>A0A0E9SPZ7</accession>
<proteinExistence type="predicted"/>
<dbReference type="AlphaFoldDB" id="A0A0E9SPZ7"/>
<sequence length="22" mass="2775">MDKRFYELTKGPQPRHARMWLN</sequence>
<dbReference type="EMBL" id="GBXM01065964">
    <property type="protein sequence ID" value="JAH42613.1"/>
    <property type="molecule type" value="Transcribed_RNA"/>
</dbReference>
<protein>
    <submittedName>
        <fullName evidence="1">Uncharacterized protein</fullName>
    </submittedName>
</protein>
<evidence type="ECO:0000313" key="1">
    <source>
        <dbReference type="EMBL" id="JAH42613.1"/>
    </source>
</evidence>
<name>A0A0E9SPZ7_ANGAN</name>
<reference evidence="1" key="2">
    <citation type="journal article" date="2015" name="Fish Shellfish Immunol.">
        <title>Early steps in the European eel (Anguilla anguilla)-Vibrio vulnificus interaction in the gills: Role of the RtxA13 toxin.</title>
        <authorList>
            <person name="Callol A."/>
            <person name="Pajuelo D."/>
            <person name="Ebbesson L."/>
            <person name="Teles M."/>
            <person name="MacKenzie S."/>
            <person name="Amaro C."/>
        </authorList>
    </citation>
    <scope>NUCLEOTIDE SEQUENCE</scope>
</reference>
<reference evidence="1" key="1">
    <citation type="submission" date="2014-11" db="EMBL/GenBank/DDBJ databases">
        <authorList>
            <person name="Amaro Gonzalez C."/>
        </authorList>
    </citation>
    <scope>NUCLEOTIDE SEQUENCE</scope>
</reference>